<protein>
    <submittedName>
        <fullName evidence="1">Uncharacterized protein</fullName>
    </submittedName>
</protein>
<keyword evidence="2" id="KW-1185">Reference proteome</keyword>
<name>A0AC60PR08_IXOPE</name>
<comment type="caution">
    <text evidence="1">The sequence shown here is derived from an EMBL/GenBank/DDBJ whole genome shotgun (WGS) entry which is preliminary data.</text>
</comment>
<evidence type="ECO:0000313" key="1">
    <source>
        <dbReference type="EMBL" id="KAG0423523.1"/>
    </source>
</evidence>
<gene>
    <name evidence="1" type="ORF">HPB47_000703</name>
</gene>
<sequence>MEYLRVCVRWLILCVLVTPILVIADECDAERCKTDHNPEGKPCGPAKYRDCLEAIAKQCHENLHYRLLVAGLKNCTSADNAAAVTPTSLPQPPEATCQWLLADGGYGQCGLYGDPHLQTFGGKLQTCRAVGAWPMVDNAYLAVQVTNSHAGATATVVSKVTVVVHSHGPCALEKTYEAQLRDLPSVFKDGTTSAGRGVELTTPELDLVELTLYHAGVRLRIRQHGDFLSVTLRMPTQIADMGTPLCSQGCPTRELLPELRNVEQWRREKAESSCTKVNLTGAYWDACVFDVLSTEDARSAEVAGAASAAVADLRSLGASPPVRESRSPSEAPVRRASAAVVALSGILAWVGSRNWVDSLGTAVSLQPRLLLHVLRNFLAVVDLVDAHFVVGHSASRVHGSAGSQESGRRYDSRVRSCFLPELLRPTTRIATSDSADIRLL</sequence>
<dbReference type="Proteomes" id="UP000805193">
    <property type="component" value="Unassembled WGS sequence"/>
</dbReference>
<reference evidence="1 2" key="1">
    <citation type="journal article" date="2020" name="Cell">
        <title>Large-Scale Comparative Analyses of Tick Genomes Elucidate Their Genetic Diversity and Vector Capacities.</title>
        <authorList>
            <consortium name="Tick Genome and Microbiome Consortium (TIGMIC)"/>
            <person name="Jia N."/>
            <person name="Wang J."/>
            <person name="Shi W."/>
            <person name="Du L."/>
            <person name="Sun Y."/>
            <person name="Zhan W."/>
            <person name="Jiang J.F."/>
            <person name="Wang Q."/>
            <person name="Zhang B."/>
            <person name="Ji P."/>
            <person name="Bell-Sakyi L."/>
            <person name="Cui X.M."/>
            <person name="Yuan T.T."/>
            <person name="Jiang B.G."/>
            <person name="Yang W.F."/>
            <person name="Lam T.T."/>
            <person name="Chang Q.C."/>
            <person name="Ding S.J."/>
            <person name="Wang X.J."/>
            <person name="Zhu J.G."/>
            <person name="Ruan X.D."/>
            <person name="Zhao L."/>
            <person name="Wei J.T."/>
            <person name="Ye R.Z."/>
            <person name="Que T.C."/>
            <person name="Du C.H."/>
            <person name="Zhou Y.H."/>
            <person name="Cheng J.X."/>
            <person name="Dai P.F."/>
            <person name="Guo W.B."/>
            <person name="Han X.H."/>
            <person name="Huang E.J."/>
            <person name="Li L.F."/>
            <person name="Wei W."/>
            <person name="Gao Y.C."/>
            <person name="Liu J.Z."/>
            <person name="Shao H.Z."/>
            <person name="Wang X."/>
            <person name="Wang C.C."/>
            <person name="Yang T.C."/>
            <person name="Huo Q.B."/>
            <person name="Li W."/>
            <person name="Chen H.Y."/>
            <person name="Chen S.E."/>
            <person name="Zhou L.G."/>
            <person name="Ni X.B."/>
            <person name="Tian J.H."/>
            <person name="Sheng Y."/>
            <person name="Liu T."/>
            <person name="Pan Y.S."/>
            <person name="Xia L.Y."/>
            <person name="Li J."/>
            <person name="Zhao F."/>
            <person name="Cao W.C."/>
        </authorList>
    </citation>
    <scope>NUCLEOTIDE SEQUENCE [LARGE SCALE GENOMIC DNA]</scope>
    <source>
        <strain evidence="1">Iper-2018</strain>
    </source>
</reference>
<organism evidence="1 2">
    <name type="scientific">Ixodes persulcatus</name>
    <name type="common">Taiga tick</name>
    <dbReference type="NCBI Taxonomy" id="34615"/>
    <lineage>
        <taxon>Eukaryota</taxon>
        <taxon>Metazoa</taxon>
        <taxon>Ecdysozoa</taxon>
        <taxon>Arthropoda</taxon>
        <taxon>Chelicerata</taxon>
        <taxon>Arachnida</taxon>
        <taxon>Acari</taxon>
        <taxon>Parasitiformes</taxon>
        <taxon>Ixodida</taxon>
        <taxon>Ixodoidea</taxon>
        <taxon>Ixodidae</taxon>
        <taxon>Ixodinae</taxon>
        <taxon>Ixodes</taxon>
    </lineage>
</organism>
<proteinExistence type="predicted"/>
<dbReference type="EMBL" id="JABSTQ010010091">
    <property type="protein sequence ID" value="KAG0423523.1"/>
    <property type="molecule type" value="Genomic_DNA"/>
</dbReference>
<accession>A0AC60PR08</accession>
<evidence type="ECO:0000313" key="2">
    <source>
        <dbReference type="Proteomes" id="UP000805193"/>
    </source>
</evidence>